<reference evidence="19" key="1">
    <citation type="submission" date="2021-02" db="EMBL/GenBank/DDBJ databases">
        <authorList>
            <person name="Nowell W R."/>
        </authorList>
    </citation>
    <scope>NUCLEOTIDE SEQUENCE</scope>
</reference>
<evidence type="ECO:0000313" key="18">
    <source>
        <dbReference type="EMBL" id="CAF0882760.1"/>
    </source>
</evidence>
<feature type="binding site" evidence="14">
    <location>
        <position position="37"/>
    </location>
    <ligand>
        <name>GTP</name>
        <dbReference type="ChEBI" id="CHEBI:37565"/>
    </ligand>
</feature>
<evidence type="ECO:0000313" key="22">
    <source>
        <dbReference type="Proteomes" id="UP000663829"/>
    </source>
</evidence>
<keyword evidence="9 17" id="KW-0333">Golgi apparatus</keyword>
<dbReference type="Proteomes" id="UP000663829">
    <property type="component" value="Unassembled WGS sequence"/>
</dbReference>
<dbReference type="GO" id="GO:0016192">
    <property type="term" value="P:vesicle-mediated transport"/>
    <property type="evidence" value="ECO:0007669"/>
    <property type="project" value="UniProtKB-KW"/>
</dbReference>
<evidence type="ECO:0000256" key="12">
    <source>
        <dbReference type="ARBA" id="ARBA00047660"/>
    </source>
</evidence>
<dbReference type="EMBL" id="CAJNOQ010005826">
    <property type="protein sequence ID" value="CAF1113046.1"/>
    <property type="molecule type" value="Genomic_DNA"/>
</dbReference>
<dbReference type="PANTHER" id="PTHR45684">
    <property type="entry name" value="RE74312P"/>
    <property type="match status" value="1"/>
</dbReference>
<keyword evidence="8 17" id="KW-0653">Protein transport</keyword>
<feature type="binding site" evidence="14">
    <location>
        <position position="136"/>
    </location>
    <ligand>
        <name>GTP</name>
        <dbReference type="ChEBI" id="CHEBI:37565"/>
    </ligand>
</feature>
<proteinExistence type="inferred from homology"/>
<keyword evidence="7 17" id="KW-0931">ER-Golgi transport</keyword>
<dbReference type="InterPro" id="IPR006689">
    <property type="entry name" value="Small_GTPase_ARF/SAR"/>
</dbReference>
<keyword evidence="5 14" id="KW-0547">Nucleotide-binding</keyword>
<comment type="caution">
    <text evidence="19">The sequence shown here is derived from an EMBL/GenBank/DDBJ whole genome shotgun (WGS) entry which is preliminary data.</text>
</comment>
<keyword evidence="13" id="KW-0479">Metal-binding</keyword>
<name>A0A814Q184_9BILA</name>
<comment type="similarity">
    <text evidence="2 17">Belongs to the small GTPase superfamily. SAR1 family.</text>
</comment>
<dbReference type="GO" id="GO:0006886">
    <property type="term" value="P:intracellular protein transport"/>
    <property type="evidence" value="ECO:0007669"/>
    <property type="project" value="InterPro"/>
</dbReference>
<feature type="binding site" evidence="14">
    <location>
        <position position="134"/>
    </location>
    <ligand>
        <name>GTP</name>
        <dbReference type="ChEBI" id="CHEBI:37565"/>
    </ligand>
</feature>
<dbReference type="OrthoDB" id="15478at2759"/>
<dbReference type="GO" id="GO:0005525">
    <property type="term" value="F:GTP binding"/>
    <property type="evidence" value="ECO:0007669"/>
    <property type="project" value="UniProtKB-KW"/>
</dbReference>
<feature type="binding site" evidence="16">
    <location>
        <position position="55"/>
    </location>
    <ligand>
        <name>Mg(2+)</name>
        <dbReference type="ChEBI" id="CHEBI:18420"/>
    </ligand>
</feature>
<evidence type="ECO:0000256" key="8">
    <source>
        <dbReference type="ARBA" id="ARBA00022927"/>
    </source>
</evidence>
<evidence type="ECO:0000256" key="2">
    <source>
        <dbReference type="ARBA" id="ARBA00007507"/>
    </source>
</evidence>
<dbReference type="PROSITE" id="PS51419">
    <property type="entry name" value="RAB"/>
    <property type="match status" value="1"/>
</dbReference>
<dbReference type="Proteomes" id="UP000677228">
    <property type="component" value="Unassembled WGS sequence"/>
</dbReference>
<feature type="binding site" evidence="14">
    <location>
        <position position="39"/>
    </location>
    <ligand>
        <name>GTP</name>
        <dbReference type="ChEBI" id="CHEBI:37565"/>
    </ligand>
</feature>
<evidence type="ECO:0000256" key="16">
    <source>
        <dbReference type="PIRSR" id="PIRSR606689-2"/>
    </source>
</evidence>
<feature type="binding site" evidence="14">
    <location>
        <position position="36"/>
    </location>
    <ligand>
        <name>GTP</name>
        <dbReference type="ChEBI" id="CHEBI:37565"/>
    </ligand>
</feature>
<dbReference type="EMBL" id="CAJOBC010005826">
    <property type="protein sequence ID" value="CAF3877231.1"/>
    <property type="molecule type" value="Genomic_DNA"/>
</dbReference>
<sequence>MSFLWNWFAGPFQDLLTYWFSSKPSTVLLIGLDHAGKTTLTGRLTNNRLIQAPPTSQPIHHQVQVGKVTIGLTDLGGHIQARRLWKDYYFSSSSIIFVVDVSDHKRFKEVRYELLNLLDDDDMSQVPILILGNKIDCPHASSYTETVQLLGIERYLCDESNRKVKLCMCSIATDEGYGDGIRWLVRQQQ</sequence>
<comment type="subcellular location">
    <subcellularLocation>
        <location evidence="1">Endoplasmic reticulum</location>
    </subcellularLocation>
    <subcellularLocation>
        <location evidence="11">Golgi apparatus</location>
        <location evidence="11">Golgi stack membrane</location>
        <topology evidence="11">Peripheral membrane protein</topology>
    </subcellularLocation>
</comment>
<accession>A0A814Q184</accession>
<keyword evidence="4 17" id="KW-0813">Transport</keyword>
<keyword evidence="13" id="KW-0460">Magnesium</keyword>
<dbReference type="GO" id="GO:0046872">
    <property type="term" value="F:metal ion binding"/>
    <property type="evidence" value="ECO:0007669"/>
    <property type="project" value="UniProtKB-KW"/>
</dbReference>
<dbReference type="EMBL" id="CAJOBA010002979">
    <property type="protein sequence ID" value="CAF3666274.1"/>
    <property type="molecule type" value="Genomic_DNA"/>
</dbReference>
<dbReference type="Proteomes" id="UP000681722">
    <property type="component" value="Unassembled WGS sequence"/>
</dbReference>
<dbReference type="SUPFAM" id="SSF52540">
    <property type="entry name" value="P-loop containing nucleoside triphosphate hydrolases"/>
    <property type="match status" value="1"/>
</dbReference>
<dbReference type="GO" id="GO:0005783">
    <property type="term" value="C:endoplasmic reticulum"/>
    <property type="evidence" value="ECO:0007669"/>
    <property type="project" value="UniProtKB-SubCell"/>
</dbReference>
<organism evidence="19 22">
    <name type="scientific">Didymodactylos carnosus</name>
    <dbReference type="NCBI Taxonomy" id="1234261"/>
    <lineage>
        <taxon>Eukaryota</taxon>
        <taxon>Metazoa</taxon>
        <taxon>Spiralia</taxon>
        <taxon>Gnathifera</taxon>
        <taxon>Rotifera</taxon>
        <taxon>Eurotatoria</taxon>
        <taxon>Bdelloidea</taxon>
        <taxon>Philodinida</taxon>
        <taxon>Philodinidae</taxon>
        <taxon>Didymodactylos</taxon>
    </lineage>
</organism>
<dbReference type="PROSITE" id="PS51417">
    <property type="entry name" value="ARF"/>
    <property type="match status" value="1"/>
</dbReference>
<dbReference type="SMART" id="SM00177">
    <property type="entry name" value="ARF"/>
    <property type="match status" value="1"/>
</dbReference>
<comment type="catalytic activity">
    <reaction evidence="12">
        <text>GTP + H2O = GDP + phosphate + H(+)</text>
        <dbReference type="Rhea" id="RHEA:19669"/>
        <dbReference type="ChEBI" id="CHEBI:15377"/>
        <dbReference type="ChEBI" id="CHEBI:15378"/>
        <dbReference type="ChEBI" id="CHEBI:37565"/>
        <dbReference type="ChEBI" id="CHEBI:43474"/>
        <dbReference type="ChEBI" id="CHEBI:58189"/>
        <dbReference type="EC" id="3.6.5.2"/>
    </reaction>
    <physiologicalReaction direction="left-to-right" evidence="12">
        <dbReference type="Rhea" id="RHEA:19670"/>
    </physiologicalReaction>
</comment>
<dbReference type="InterPro" id="IPR006687">
    <property type="entry name" value="Small_GTPase_SAR1"/>
</dbReference>
<evidence type="ECO:0000256" key="6">
    <source>
        <dbReference type="ARBA" id="ARBA00022824"/>
    </source>
</evidence>
<feature type="binding site" evidence="15">
    <location>
        <begin position="31"/>
        <end position="38"/>
    </location>
    <ligand>
        <name>GTP</name>
        <dbReference type="ChEBI" id="CHEBI:37565"/>
    </ligand>
</feature>
<evidence type="ECO:0000256" key="10">
    <source>
        <dbReference type="ARBA" id="ARBA00023134"/>
    </source>
</evidence>
<feature type="binding site" evidence="13">
    <location>
        <position position="33"/>
    </location>
    <ligand>
        <name>Mg(2+)</name>
        <dbReference type="ChEBI" id="CHEBI:18420"/>
    </ligand>
</feature>
<protein>
    <recommendedName>
        <fullName evidence="3">small monomeric GTPase</fullName>
        <ecNumber evidence="3">3.6.5.2</ecNumber>
    </recommendedName>
</protein>
<dbReference type="Proteomes" id="UP000682733">
    <property type="component" value="Unassembled WGS sequence"/>
</dbReference>
<feature type="binding site" evidence="14">
    <location>
        <position position="133"/>
    </location>
    <ligand>
        <name>GTP</name>
        <dbReference type="ChEBI" id="CHEBI:37565"/>
    </ligand>
</feature>
<keyword evidence="10 15" id="KW-0342">GTP-binding</keyword>
<evidence type="ECO:0000313" key="21">
    <source>
        <dbReference type="EMBL" id="CAF3877231.1"/>
    </source>
</evidence>
<evidence type="ECO:0000256" key="9">
    <source>
        <dbReference type="ARBA" id="ARBA00023034"/>
    </source>
</evidence>
<evidence type="ECO:0000256" key="11">
    <source>
        <dbReference type="ARBA" id="ARBA00037843"/>
    </source>
</evidence>
<feature type="binding site" evidence="15">
    <location>
        <position position="77"/>
    </location>
    <ligand>
        <name>GTP</name>
        <dbReference type="ChEBI" id="CHEBI:37565"/>
    </ligand>
</feature>
<dbReference type="GO" id="GO:0032580">
    <property type="term" value="C:Golgi cisterna membrane"/>
    <property type="evidence" value="ECO:0007669"/>
    <property type="project" value="UniProtKB-SubCell"/>
</dbReference>
<dbReference type="SMART" id="SM00178">
    <property type="entry name" value="SAR"/>
    <property type="match status" value="1"/>
</dbReference>
<dbReference type="PROSITE" id="PS51422">
    <property type="entry name" value="SAR1"/>
    <property type="match status" value="1"/>
</dbReference>
<feature type="binding site" evidence="15">
    <location>
        <begin position="133"/>
        <end position="136"/>
    </location>
    <ligand>
        <name>GTP</name>
        <dbReference type="ChEBI" id="CHEBI:37565"/>
    </ligand>
</feature>
<dbReference type="Pfam" id="PF00025">
    <property type="entry name" value="Arf"/>
    <property type="match status" value="1"/>
</dbReference>
<evidence type="ECO:0000256" key="5">
    <source>
        <dbReference type="ARBA" id="ARBA00022741"/>
    </source>
</evidence>
<evidence type="ECO:0000256" key="17">
    <source>
        <dbReference type="RuleBase" id="RU003926"/>
    </source>
</evidence>
<evidence type="ECO:0000256" key="15">
    <source>
        <dbReference type="PIRSR" id="PIRSR606689-1"/>
    </source>
</evidence>
<evidence type="ECO:0000256" key="1">
    <source>
        <dbReference type="ARBA" id="ARBA00004240"/>
    </source>
</evidence>
<dbReference type="PRINTS" id="PR00328">
    <property type="entry name" value="SAR1GTPBP"/>
</dbReference>
<evidence type="ECO:0000256" key="4">
    <source>
        <dbReference type="ARBA" id="ARBA00022448"/>
    </source>
</evidence>
<evidence type="ECO:0000256" key="14">
    <source>
        <dbReference type="PIRSR" id="PIRSR606687-2"/>
    </source>
</evidence>
<dbReference type="InterPro" id="IPR005225">
    <property type="entry name" value="Small_GTP-bd"/>
</dbReference>
<feature type="binding site" evidence="14">
    <location>
        <position position="171"/>
    </location>
    <ligand>
        <name>GTP</name>
        <dbReference type="ChEBI" id="CHEBI:37565"/>
    </ligand>
</feature>
<dbReference type="InterPro" id="IPR027417">
    <property type="entry name" value="P-loop_NTPase"/>
</dbReference>
<evidence type="ECO:0000313" key="20">
    <source>
        <dbReference type="EMBL" id="CAF3666274.1"/>
    </source>
</evidence>
<gene>
    <name evidence="19" type="ORF">GPM918_LOCUS19326</name>
    <name evidence="18" type="ORF">OVA965_LOCUS8707</name>
    <name evidence="21" type="ORF">SRO942_LOCUS19323</name>
    <name evidence="20" type="ORF">TMI583_LOCUS8703</name>
</gene>
<dbReference type="GO" id="GO:0003925">
    <property type="term" value="F:G protein activity"/>
    <property type="evidence" value="ECO:0007669"/>
    <property type="project" value="UniProtKB-EC"/>
</dbReference>
<evidence type="ECO:0000313" key="19">
    <source>
        <dbReference type="EMBL" id="CAF1113046.1"/>
    </source>
</evidence>
<dbReference type="EC" id="3.6.5.2" evidence="3"/>
<dbReference type="EMBL" id="CAJNOK010002978">
    <property type="protein sequence ID" value="CAF0882760.1"/>
    <property type="molecule type" value="Genomic_DNA"/>
</dbReference>
<feature type="binding site" evidence="14">
    <location>
        <position position="38"/>
    </location>
    <ligand>
        <name>GTP</name>
        <dbReference type="ChEBI" id="CHEBI:37565"/>
    </ligand>
</feature>
<dbReference type="AlphaFoldDB" id="A0A814Q184"/>
<keyword evidence="6 17" id="KW-0256">Endoplasmic reticulum</keyword>
<feature type="binding site" evidence="16">
    <location>
        <position position="38"/>
    </location>
    <ligand>
        <name>Mg(2+)</name>
        <dbReference type="ChEBI" id="CHEBI:18420"/>
    </ligand>
</feature>
<evidence type="ECO:0000256" key="7">
    <source>
        <dbReference type="ARBA" id="ARBA00022892"/>
    </source>
</evidence>
<evidence type="ECO:0000256" key="3">
    <source>
        <dbReference type="ARBA" id="ARBA00011984"/>
    </source>
</evidence>
<dbReference type="NCBIfam" id="TIGR00231">
    <property type="entry name" value="small_GTP"/>
    <property type="match status" value="1"/>
</dbReference>
<keyword evidence="22" id="KW-1185">Reference proteome</keyword>
<dbReference type="Gene3D" id="3.40.50.300">
    <property type="entry name" value="P-loop containing nucleotide triphosphate hydrolases"/>
    <property type="match status" value="1"/>
</dbReference>
<evidence type="ECO:0000256" key="13">
    <source>
        <dbReference type="PIRSR" id="PIRSR606687-1"/>
    </source>
</evidence>